<evidence type="ECO:0000256" key="2">
    <source>
        <dbReference type="SAM" id="Phobius"/>
    </source>
</evidence>
<sequence length="348" mass="40050">MIYVNWYHYHIPKLFGIFSFLINPIFIYLVLKKSKSQMGKYRYLLIFFACFDVAYSVAELLTPIAVINTGYGFVTFITDGPFFDNYMNGQHGVSSRCCFISLSYAILIIHFVYRYLLLFSPDYVNRVFEPLGIFVTLAYFTFHGVSWTWICEFCLAPNDEIRDMIRPAFEEVYHVNSDIVPCLTGQYMNASTYVMAKSWIGISSLTLFSSYCMTVYVVLGYKILTKISKNCAMSKTTLAMHRQLFKALVVQTCIPIFASFLPTVIAWYAPIFQINLTWWNNYICIIALAAFPFIDPIAVICFIPSYKNTILGWLHFKKWTSTTTPSTTDAASTVSRRQTTNNSTTRNE</sequence>
<dbReference type="OrthoDB" id="5804116at2759"/>
<feature type="transmembrane region" description="Helical" evidence="2">
    <location>
        <begin position="93"/>
        <end position="116"/>
    </location>
</feature>
<proteinExistence type="predicted"/>
<keyword evidence="4" id="KW-1185">Reference proteome</keyword>
<accession>A0A2G5T813</accession>
<dbReference type="PANTHER" id="PTHR45907:SF18">
    <property type="entry name" value="SERPENTINE RECEPTOR, CLASS J"/>
    <property type="match status" value="1"/>
</dbReference>
<feature type="transmembrane region" description="Helical" evidence="2">
    <location>
        <begin position="244"/>
        <end position="267"/>
    </location>
</feature>
<dbReference type="Proteomes" id="UP000230233">
    <property type="component" value="Chromosome V"/>
</dbReference>
<feature type="transmembrane region" description="Helical" evidence="2">
    <location>
        <begin position="14"/>
        <end position="31"/>
    </location>
</feature>
<name>A0A2G5T813_9PELO</name>
<feature type="transmembrane region" description="Helical" evidence="2">
    <location>
        <begin position="43"/>
        <end position="73"/>
    </location>
</feature>
<organism evidence="3 4">
    <name type="scientific">Caenorhabditis nigoni</name>
    <dbReference type="NCBI Taxonomy" id="1611254"/>
    <lineage>
        <taxon>Eukaryota</taxon>
        <taxon>Metazoa</taxon>
        <taxon>Ecdysozoa</taxon>
        <taxon>Nematoda</taxon>
        <taxon>Chromadorea</taxon>
        <taxon>Rhabditida</taxon>
        <taxon>Rhabditina</taxon>
        <taxon>Rhabditomorpha</taxon>
        <taxon>Rhabditoidea</taxon>
        <taxon>Rhabditidae</taxon>
        <taxon>Peloderinae</taxon>
        <taxon>Caenorhabditis</taxon>
    </lineage>
</organism>
<gene>
    <name evidence="3" type="primary">Cnig_chr_V.g17200</name>
    <name evidence="3" type="ORF">B9Z55_017200</name>
</gene>
<dbReference type="PANTHER" id="PTHR45907">
    <property type="entry name" value="SERPENTINE RECEPTOR, CLASS J"/>
    <property type="match status" value="1"/>
</dbReference>
<protein>
    <recommendedName>
        <fullName evidence="5">G-protein coupled receptors family 1 profile domain-containing protein</fullName>
    </recommendedName>
</protein>
<keyword evidence="2" id="KW-0472">Membrane</keyword>
<dbReference type="EMBL" id="PDUG01000005">
    <property type="protein sequence ID" value="PIC23524.1"/>
    <property type="molecule type" value="Genomic_DNA"/>
</dbReference>
<feature type="region of interest" description="Disordered" evidence="1">
    <location>
        <begin position="322"/>
        <end position="348"/>
    </location>
</feature>
<dbReference type="SUPFAM" id="SSF81321">
    <property type="entry name" value="Family A G protein-coupled receptor-like"/>
    <property type="match status" value="1"/>
</dbReference>
<feature type="transmembrane region" description="Helical" evidence="2">
    <location>
        <begin position="279"/>
        <end position="303"/>
    </location>
</feature>
<dbReference type="InterPro" id="IPR019423">
    <property type="entry name" value="7TM_GPCR_serpentine_rcpt_Srj"/>
</dbReference>
<evidence type="ECO:0008006" key="5">
    <source>
        <dbReference type="Google" id="ProtNLM"/>
    </source>
</evidence>
<evidence type="ECO:0000313" key="3">
    <source>
        <dbReference type="EMBL" id="PIC23524.1"/>
    </source>
</evidence>
<evidence type="ECO:0000313" key="4">
    <source>
        <dbReference type="Proteomes" id="UP000230233"/>
    </source>
</evidence>
<keyword evidence="2" id="KW-1133">Transmembrane helix</keyword>
<reference evidence="4" key="1">
    <citation type="submission" date="2017-10" db="EMBL/GenBank/DDBJ databases">
        <title>Rapid genome shrinkage in a self-fertile nematode reveals novel sperm competition proteins.</title>
        <authorList>
            <person name="Yin D."/>
            <person name="Schwarz E.M."/>
            <person name="Thomas C.G."/>
            <person name="Felde R.L."/>
            <person name="Korf I.F."/>
            <person name="Cutter A.D."/>
            <person name="Schartner C.M."/>
            <person name="Ralston E.J."/>
            <person name="Meyer B.J."/>
            <person name="Haag E.S."/>
        </authorList>
    </citation>
    <scope>NUCLEOTIDE SEQUENCE [LARGE SCALE GENOMIC DNA]</scope>
    <source>
        <strain evidence="4">JU1422</strain>
    </source>
</reference>
<comment type="caution">
    <text evidence="3">The sequence shown here is derived from an EMBL/GenBank/DDBJ whole genome shotgun (WGS) entry which is preliminary data.</text>
</comment>
<dbReference type="Pfam" id="PF10319">
    <property type="entry name" value="7TM_GPCR_Srj"/>
    <property type="match status" value="1"/>
</dbReference>
<dbReference type="STRING" id="1611254.A0A2G5T813"/>
<dbReference type="AlphaFoldDB" id="A0A2G5T813"/>
<feature type="transmembrane region" description="Helical" evidence="2">
    <location>
        <begin position="128"/>
        <end position="150"/>
    </location>
</feature>
<feature type="transmembrane region" description="Helical" evidence="2">
    <location>
        <begin position="199"/>
        <end position="224"/>
    </location>
</feature>
<evidence type="ECO:0000256" key="1">
    <source>
        <dbReference type="SAM" id="MobiDB-lite"/>
    </source>
</evidence>
<keyword evidence="2" id="KW-0812">Transmembrane</keyword>